<feature type="region of interest" description="Disordered" evidence="1">
    <location>
        <begin position="47"/>
        <end position="68"/>
    </location>
</feature>
<sequence length="238" mass="27195">MPPPTASPTPARDHRLATVVRPAYDLIPQNIVRRESRCQRRLVRRPAMGRRRHSSVPVRPQTRTRKPTPTLILRTPTDVFSDRLPNQPFAFESYKPSVPCNRNLTRRRFVAAPDARRRDLDCLQQLRANFGGEFLKPVRFRGNASMRKQWRARPVWNDMKVDVGYRLPAVNGGFSFRIKKLPSRLFPSCLPCGTTSMTYCAGRAALTRAPSIPLRVPRATGHRRPCAASRCRPPYGCR</sequence>
<accession>A0A6S7CJ03</accession>
<evidence type="ECO:0000256" key="1">
    <source>
        <dbReference type="SAM" id="MobiDB-lite"/>
    </source>
</evidence>
<gene>
    <name evidence="2" type="ORF">LMG28138_01146</name>
</gene>
<dbReference type="EMBL" id="CADIKM010000004">
    <property type="protein sequence ID" value="CAB3781216.1"/>
    <property type="molecule type" value="Genomic_DNA"/>
</dbReference>
<reference evidence="2 3" key="1">
    <citation type="submission" date="2020-04" db="EMBL/GenBank/DDBJ databases">
        <authorList>
            <person name="De Canck E."/>
        </authorList>
    </citation>
    <scope>NUCLEOTIDE SEQUENCE [LARGE SCALE GENOMIC DNA]</scope>
    <source>
        <strain evidence="2 3">LMG 28138</strain>
    </source>
</reference>
<dbReference type="AlphaFoldDB" id="A0A6S7CJ03"/>
<name>A0A6S7CJ03_9BURK</name>
<protein>
    <submittedName>
        <fullName evidence="2">Uncharacterized protein</fullName>
    </submittedName>
</protein>
<dbReference type="Proteomes" id="UP000494115">
    <property type="component" value="Unassembled WGS sequence"/>
</dbReference>
<keyword evidence="3" id="KW-1185">Reference proteome</keyword>
<proteinExistence type="predicted"/>
<organism evidence="2 3">
    <name type="scientific">Pararobbsia alpina</name>
    <dbReference type="NCBI Taxonomy" id="621374"/>
    <lineage>
        <taxon>Bacteria</taxon>
        <taxon>Pseudomonadati</taxon>
        <taxon>Pseudomonadota</taxon>
        <taxon>Betaproteobacteria</taxon>
        <taxon>Burkholderiales</taxon>
        <taxon>Burkholderiaceae</taxon>
        <taxon>Pararobbsia</taxon>
    </lineage>
</organism>
<evidence type="ECO:0000313" key="2">
    <source>
        <dbReference type="EMBL" id="CAB3781216.1"/>
    </source>
</evidence>
<evidence type="ECO:0000313" key="3">
    <source>
        <dbReference type="Proteomes" id="UP000494115"/>
    </source>
</evidence>